<dbReference type="PROSITE" id="PS00518">
    <property type="entry name" value="ZF_RING_1"/>
    <property type="match status" value="1"/>
</dbReference>
<proteinExistence type="predicted"/>
<gene>
    <name evidence="10" type="ORF">JRQ81_012460</name>
</gene>
<evidence type="ECO:0000256" key="8">
    <source>
        <dbReference type="PROSITE-ProRule" id="PRU00504"/>
    </source>
</evidence>
<dbReference type="InterPro" id="IPR001258">
    <property type="entry name" value="NHL_repeat"/>
</dbReference>
<dbReference type="SMART" id="SM00184">
    <property type="entry name" value="RING"/>
    <property type="match status" value="1"/>
</dbReference>
<dbReference type="PROSITE" id="PS50089">
    <property type="entry name" value="ZF_RING_2"/>
    <property type="match status" value="1"/>
</dbReference>
<keyword evidence="4" id="KW-0677">Repeat</keyword>
<dbReference type="GO" id="GO:0061630">
    <property type="term" value="F:ubiquitin protein ligase activity"/>
    <property type="evidence" value="ECO:0007669"/>
    <property type="project" value="UniProtKB-EC"/>
</dbReference>
<evidence type="ECO:0000256" key="4">
    <source>
        <dbReference type="ARBA" id="ARBA00022737"/>
    </source>
</evidence>
<accession>A0A9Q1B5B2</accession>
<evidence type="ECO:0000256" key="3">
    <source>
        <dbReference type="ARBA" id="ARBA00022723"/>
    </source>
</evidence>
<sequence>MLGTVLMPHVLQRAANNSQHVYPASQPSAFSVIHSKPSDVRGSRDYTNVTRWPNFATVLLRVVQMSAQATQKMQTMAELVDQTENNLLECKVCFEKYNQQKKHRPRNLPCGHVMCFECVMSLAHPRNFKLECPFCRRACKSSDTSDCLPLLHLMEILSPSSAAPVPVSGKMVARTTEDIAVPASQVLMFSRSFGGWGTLINPTGMAVCQKSGCAAVAHDGKKRIKLFTFTGDCLQQFGERGQAENDIRYPNDVTITLDSHVVVTDGGDCSVKVFDFNGRGKLALRESFCLPWGLDTTPQNDVIMTDSGTGILYCLTADFKRGEVKEVKKLHSGLCNPRKVAVSQTSGAIAVIEHLTAKGPSYGSTRLKVFSADMQIISQVDSFGLSLFFPSRVYASGVTFTREGHIVVTDACNQAVFCLGKPEEFPICKPMVTQGLSYPLALAFATDNSLIVLDGGDHSLKVYTAS</sequence>
<dbReference type="InterPro" id="IPR011042">
    <property type="entry name" value="6-blade_b-propeller_TolB-like"/>
</dbReference>
<dbReference type="Proteomes" id="UP001142489">
    <property type="component" value="Unassembled WGS sequence"/>
</dbReference>
<protein>
    <recommendedName>
        <fullName evidence="2">RING-type E3 ubiquitin transferase</fullName>
        <ecNumber evidence="2">2.3.2.27</ecNumber>
    </recommendedName>
</protein>
<dbReference type="GO" id="GO:0043161">
    <property type="term" value="P:proteasome-mediated ubiquitin-dependent protein catabolic process"/>
    <property type="evidence" value="ECO:0007669"/>
    <property type="project" value="TreeGrafter"/>
</dbReference>
<dbReference type="PANTHER" id="PTHR24104">
    <property type="entry name" value="E3 UBIQUITIN-PROTEIN LIGASE NHLRC1-RELATED"/>
    <property type="match status" value="1"/>
</dbReference>
<feature type="domain" description="RING-type" evidence="9">
    <location>
        <begin position="90"/>
        <end position="136"/>
    </location>
</feature>
<dbReference type="Gene3D" id="2.120.10.30">
    <property type="entry name" value="TolB, C-terminal domain"/>
    <property type="match status" value="2"/>
</dbReference>
<dbReference type="EC" id="2.3.2.27" evidence="2"/>
<evidence type="ECO:0000259" key="9">
    <source>
        <dbReference type="PROSITE" id="PS50089"/>
    </source>
</evidence>
<keyword evidence="5 7" id="KW-0863">Zinc-finger</keyword>
<dbReference type="CDD" id="cd16516">
    <property type="entry name" value="RING-HC_malin"/>
    <property type="match status" value="1"/>
</dbReference>
<dbReference type="InterPro" id="IPR050952">
    <property type="entry name" value="TRIM-NHL_E3_ligases"/>
</dbReference>
<dbReference type="FunFam" id="3.30.40.10:FF:000372">
    <property type="entry name" value="E3 ubiquitin-protein ligase NHLRC1"/>
    <property type="match status" value="1"/>
</dbReference>
<dbReference type="OrthoDB" id="6105938at2759"/>
<dbReference type="SUPFAM" id="SSF101898">
    <property type="entry name" value="NHL repeat"/>
    <property type="match status" value="1"/>
</dbReference>
<dbReference type="SUPFAM" id="SSF57850">
    <property type="entry name" value="RING/U-box"/>
    <property type="match status" value="1"/>
</dbReference>
<dbReference type="GO" id="GO:0008270">
    <property type="term" value="F:zinc ion binding"/>
    <property type="evidence" value="ECO:0007669"/>
    <property type="project" value="UniProtKB-KW"/>
</dbReference>
<dbReference type="GO" id="GO:0000209">
    <property type="term" value="P:protein polyubiquitination"/>
    <property type="evidence" value="ECO:0007669"/>
    <property type="project" value="TreeGrafter"/>
</dbReference>
<dbReference type="InterPro" id="IPR001841">
    <property type="entry name" value="Znf_RING"/>
</dbReference>
<feature type="repeat" description="NHL" evidence="8">
    <location>
        <begin position="396"/>
        <end position="422"/>
    </location>
</feature>
<dbReference type="InterPro" id="IPR013083">
    <property type="entry name" value="Znf_RING/FYVE/PHD"/>
</dbReference>
<dbReference type="Gene3D" id="3.30.40.10">
    <property type="entry name" value="Zinc/RING finger domain, C3HC4 (zinc finger)"/>
    <property type="match status" value="1"/>
</dbReference>
<dbReference type="GO" id="GO:0005634">
    <property type="term" value="C:nucleus"/>
    <property type="evidence" value="ECO:0007669"/>
    <property type="project" value="TreeGrafter"/>
</dbReference>
<evidence type="ECO:0000256" key="2">
    <source>
        <dbReference type="ARBA" id="ARBA00012483"/>
    </source>
</evidence>
<dbReference type="EMBL" id="JAPFRF010000003">
    <property type="protein sequence ID" value="KAJ7338558.1"/>
    <property type="molecule type" value="Genomic_DNA"/>
</dbReference>
<name>A0A9Q1B5B2_9SAUR</name>
<evidence type="ECO:0000256" key="7">
    <source>
        <dbReference type="PROSITE-ProRule" id="PRU00175"/>
    </source>
</evidence>
<keyword evidence="6" id="KW-0862">Zinc</keyword>
<comment type="catalytic activity">
    <reaction evidence="1">
        <text>S-ubiquitinyl-[E2 ubiquitin-conjugating enzyme]-L-cysteine + [acceptor protein]-L-lysine = [E2 ubiquitin-conjugating enzyme]-L-cysteine + N(6)-ubiquitinyl-[acceptor protein]-L-lysine.</text>
        <dbReference type="EC" id="2.3.2.27"/>
    </reaction>
</comment>
<feature type="repeat" description="NHL" evidence="8">
    <location>
        <begin position="234"/>
        <end position="277"/>
    </location>
</feature>
<dbReference type="AlphaFoldDB" id="A0A9Q1B5B2"/>
<reference evidence="10" key="1">
    <citation type="journal article" date="2023" name="DNA Res.">
        <title>Chromosome-level genome assembly of Phrynocephalus forsythii using third-generation DNA sequencing and Hi-C analysis.</title>
        <authorList>
            <person name="Qi Y."/>
            <person name="Zhao W."/>
            <person name="Zhao Y."/>
            <person name="Niu C."/>
            <person name="Cao S."/>
            <person name="Zhang Y."/>
        </authorList>
    </citation>
    <scope>NUCLEOTIDE SEQUENCE</scope>
    <source>
        <tissue evidence="10">Muscle</tissue>
    </source>
</reference>
<evidence type="ECO:0000313" key="10">
    <source>
        <dbReference type="EMBL" id="KAJ7338558.1"/>
    </source>
</evidence>
<evidence type="ECO:0000256" key="5">
    <source>
        <dbReference type="ARBA" id="ARBA00022771"/>
    </source>
</evidence>
<organism evidence="10 11">
    <name type="scientific">Phrynocephalus forsythii</name>
    <dbReference type="NCBI Taxonomy" id="171643"/>
    <lineage>
        <taxon>Eukaryota</taxon>
        <taxon>Metazoa</taxon>
        <taxon>Chordata</taxon>
        <taxon>Craniata</taxon>
        <taxon>Vertebrata</taxon>
        <taxon>Euteleostomi</taxon>
        <taxon>Lepidosauria</taxon>
        <taxon>Squamata</taxon>
        <taxon>Bifurcata</taxon>
        <taxon>Unidentata</taxon>
        <taxon>Episquamata</taxon>
        <taxon>Toxicofera</taxon>
        <taxon>Iguania</taxon>
        <taxon>Acrodonta</taxon>
        <taxon>Agamidae</taxon>
        <taxon>Agaminae</taxon>
        <taxon>Phrynocephalus</taxon>
    </lineage>
</organism>
<dbReference type="Pfam" id="PF13639">
    <property type="entry name" value="zf-RING_2"/>
    <property type="match status" value="1"/>
</dbReference>
<evidence type="ECO:0000256" key="6">
    <source>
        <dbReference type="ARBA" id="ARBA00022833"/>
    </source>
</evidence>
<comment type="caution">
    <text evidence="10">The sequence shown here is derived from an EMBL/GenBank/DDBJ whole genome shotgun (WGS) entry which is preliminary data.</text>
</comment>
<evidence type="ECO:0000313" key="11">
    <source>
        <dbReference type="Proteomes" id="UP001142489"/>
    </source>
</evidence>
<dbReference type="PROSITE" id="PS51125">
    <property type="entry name" value="NHL"/>
    <property type="match status" value="2"/>
</dbReference>
<dbReference type="CDD" id="cd14961">
    <property type="entry name" value="NHL_TRIM32_like"/>
    <property type="match status" value="1"/>
</dbReference>
<evidence type="ECO:0000256" key="1">
    <source>
        <dbReference type="ARBA" id="ARBA00000900"/>
    </source>
</evidence>
<dbReference type="PANTHER" id="PTHR24104:SF47">
    <property type="entry name" value="E3 UBIQUITIN-PROTEIN LIGASE NHLRC1"/>
    <property type="match status" value="1"/>
</dbReference>
<keyword evidence="11" id="KW-1185">Reference proteome</keyword>
<dbReference type="FunFam" id="2.120.10.30:FF:000142">
    <property type="entry name" value="NHL repeat containing E3 ubiquitin protein ligase 1"/>
    <property type="match status" value="1"/>
</dbReference>
<dbReference type="InterPro" id="IPR017907">
    <property type="entry name" value="Znf_RING_CS"/>
</dbReference>
<keyword evidence="3" id="KW-0479">Metal-binding</keyword>